<evidence type="ECO:0000313" key="2">
    <source>
        <dbReference type="EMBL" id="HIS46903.1"/>
    </source>
</evidence>
<feature type="domain" description="N-acetyltransferase" evidence="1">
    <location>
        <begin position="18"/>
        <end position="174"/>
    </location>
</feature>
<evidence type="ECO:0000259" key="1">
    <source>
        <dbReference type="PROSITE" id="PS51186"/>
    </source>
</evidence>
<dbReference type="CDD" id="cd04301">
    <property type="entry name" value="NAT_SF"/>
    <property type="match status" value="1"/>
</dbReference>
<dbReference type="PANTHER" id="PTHR39173">
    <property type="entry name" value="ACETYLTRANSFERASE"/>
    <property type="match status" value="1"/>
</dbReference>
<organism evidence="2 3">
    <name type="scientific">Candidatus Scybalocola faecigallinarum</name>
    <dbReference type="NCBI Taxonomy" id="2840941"/>
    <lineage>
        <taxon>Bacteria</taxon>
        <taxon>Bacillati</taxon>
        <taxon>Bacillota</taxon>
        <taxon>Clostridia</taxon>
        <taxon>Lachnospirales</taxon>
        <taxon>Lachnospiraceae</taxon>
        <taxon>Lachnospiraceae incertae sedis</taxon>
        <taxon>Candidatus Scybalocola (ex Gilroy et al. 2021)</taxon>
    </lineage>
</organism>
<dbReference type="AlphaFoldDB" id="A0A9D1JQ83"/>
<dbReference type="InterPro" id="IPR016181">
    <property type="entry name" value="Acyl_CoA_acyltransferase"/>
</dbReference>
<dbReference type="EMBL" id="DVIT01000019">
    <property type="protein sequence ID" value="HIS46903.1"/>
    <property type="molecule type" value="Genomic_DNA"/>
</dbReference>
<proteinExistence type="predicted"/>
<reference evidence="2" key="2">
    <citation type="journal article" date="2021" name="PeerJ">
        <title>Extensive microbial diversity within the chicken gut microbiome revealed by metagenomics and culture.</title>
        <authorList>
            <person name="Gilroy R."/>
            <person name="Ravi A."/>
            <person name="Getino M."/>
            <person name="Pursley I."/>
            <person name="Horton D.L."/>
            <person name="Alikhan N.F."/>
            <person name="Baker D."/>
            <person name="Gharbi K."/>
            <person name="Hall N."/>
            <person name="Watson M."/>
            <person name="Adriaenssens E.M."/>
            <person name="Foster-Nyarko E."/>
            <person name="Jarju S."/>
            <person name="Secka A."/>
            <person name="Antonio M."/>
            <person name="Oren A."/>
            <person name="Chaudhuri R.R."/>
            <person name="La Ragione R."/>
            <person name="Hildebrand F."/>
            <person name="Pallen M.J."/>
        </authorList>
    </citation>
    <scope>NUCLEOTIDE SEQUENCE</scope>
    <source>
        <strain evidence="2">CHK178-757</strain>
    </source>
</reference>
<dbReference type="Gene3D" id="3.40.630.30">
    <property type="match status" value="1"/>
</dbReference>
<comment type="caution">
    <text evidence="2">The sequence shown here is derived from an EMBL/GenBank/DDBJ whole genome shotgun (WGS) entry which is preliminary data.</text>
</comment>
<gene>
    <name evidence="2" type="ORF">IAB46_04925</name>
</gene>
<dbReference type="GO" id="GO:0016747">
    <property type="term" value="F:acyltransferase activity, transferring groups other than amino-acyl groups"/>
    <property type="evidence" value="ECO:0007669"/>
    <property type="project" value="InterPro"/>
</dbReference>
<name>A0A9D1JQ83_9FIRM</name>
<sequence>MEEFILTRPTSEYASQLAEYRQEFLDAGNSMDGCGPLRRFENPEEYIQMCKDYEDPKTVPSHLVPATQFLFVRKSDNKLVGMIQIRHRFNDFLEKYAGHIGYSVRPSERRKGYAKEMLRMVLPFCREIGIDKVMITCIDGNIGSEKTILANGGVYEYTIHEPNENEDLKRFWITL</sequence>
<protein>
    <submittedName>
        <fullName evidence="2">GNAT family N-acetyltransferase</fullName>
    </submittedName>
</protein>
<dbReference type="Proteomes" id="UP000823927">
    <property type="component" value="Unassembled WGS sequence"/>
</dbReference>
<dbReference type="Pfam" id="PF00583">
    <property type="entry name" value="Acetyltransf_1"/>
    <property type="match status" value="1"/>
</dbReference>
<accession>A0A9D1JQ83</accession>
<dbReference type="PROSITE" id="PS51186">
    <property type="entry name" value="GNAT"/>
    <property type="match status" value="1"/>
</dbReference>
<dbReference type="PANTHER" id="PTHR39173:SF1">
    <property type="entry name" value="ACETYLTRANSFERASE"/>
    <property type="match status" value="1"/>
</dbReference>
<dbReference type="SUPFAM" id="SSF55729">
    <property type="entry name" value="Acyl-CoA N-acyltransferases (Nat)"/>
    <property type="match status" value="1"/>
</dbReference>
<evidence type="ECO:0000313" key="3">
    <source>
        <dbReference type="Proteomes" id="UP000823927"/>
    </source>
</evidence>
<reference evidence="2" key="1">
    <citation type="submission" date="2020-10" db="EMBL/GenBank/DDBJ databases">
        <authorList>
            <person name="Gilroy R."/>
        </authorList>
    </citation>
    <scope>NUCLEOTIDE SEQUENCE</scope>
    <source>
        <strain evidence="2">CHK178-757</strain>
    </source>
</reference>
<dbReference type="InterPro" id="IPR000182">
    <property type="entry name" value="GNAT_dom"/>
</dbReference>